<evidence type="ECO:0008006" key="5">
    <source>
        <dbReference type="Google" id="ProtNLM"/>
    </source>
</evidence>
<comment type="caution">
    <text evidence="1">The sequence shown here is derived from an EMBL/GenBank/DDBJ whole genome shotgun (WGS) entry which is preliminary data.</text>
</comment>
<dbReference type="EMBL" id="JAUSUU010000010">
    <property type="protein sequence ID" value="MDQ0336737.1"/>
    <property type="molecule type" value="Genomic_DNA"/>
</dbReference>
<dbReference type="Proteomes" id="UP001138672">
    <property type="component" value="Unassembled WGS sequence"/>
</dbReference>
<evidence type="ECO:0000313" key="4">
    <source>
        <dbReference type="Proteomes" id="UP001231587"/>
    </source>
</evidence>
<dbReference type="Pfam" id="PF13469">
    <property type="entry name" value="Sulfotransfer_3"/>
    <property type="match status" value="1"/>
</dbReference>
<dbReference type="EMBL" id="JAGGJQ010000011">
    <property type="protein sequence ID" value="MBP1841341.1"/>
    <property type="molecule type" value="Genomic_DNA"/>
</dbReference>
<dbReference type="OrthoDB" id="5432096at2"/>
<organism evidence="1 3">
    <name type="scientific">Formosa algae</name>
    <dbReference type="NCBI Taxonomy" id="225843"/>
    <lineage>
        <taxon>Bacteria</taxon>
        <taxon>Pseudomonadati</taxon>
        <taxon>Bacteroidota</taxon>
        <taxon>Flavobacteriia</taxon>
        <taxon>Flavobacteriales</taxon>
        <taxon>Flavobacteriaceae</taxon>
        <taxon>Formosa</taxon>
    </lineage>
</organism>
<accession>A0A9X0YQG1</accession>
<keyword evidence="4" id="KW-1185">Reference proteome</keyword>
<reference evidence="1" key="1">
    <citation type="submission" date="2021-03" db="EMBL/GenBank/DDBJ databases">
        <title>Genomic Encyclopedia of Type Strains, Phase IV (KMG-IV): sequencing the most valuable type-strain genomes for metagenomic binning, comparative biology and taxonomic classification.</title>
        <authorList>
            <person name="Goeker M."/>
        </authorList>
    </citation>
    <scope>NUCLEOTIDE SEQUENCE</scope>
    <source>
        <strain evidence="1">DSM 15523</strain>
        <strain evidence="2 4">DSM 16476</strain>
    </source>
</reference>
<sequence length="266" mass="30988">MNGLQKIKKIIKSTYINLVGNGQTPIFILGTGRCGSTLLVDMLMTNKALDINQQEQYDWFLTALPEGQKHKPLYTDLINYRLTADKSLAKWNWYYRKKLKVILDAKLNANKKQFVLKSPAITFILPEIKKMYPNAKYIHLYRHGVAVARSWAKKEYLNKVIYAKYYSEDEFVLKCAEYYNDSILEIEQFLEHIPQEDKYHISYEKLSKSPKEELASLLNFIGVNTECAFDLNQIQSTNYKMDLLADDEKLHLEAIMQTALSKLGYM</sequence>
<name>A0A9X0YQG1_9FLAO</name>
<dbReference type="RefSeq" id="WP_057782189.1">
    <property type="nucleotide sequence ID" value="NZ_JAGGJQ010000011.1"/>
</dbReference>
<dbReference type="Gene3D" id="3.40.50.300">
    <property type="entry name" value="P-loop containing nucleotide triphosphate hydrolases"/>
    <property type="match status" value="1"/>
</dbReference>
<protein>
    <recommendedName>
        <fullName evidence="5">Sulfotransferase family protein</fullName>
    </recommendedName>
</protein>
<evidence type="ECO:0000313" key="2">
    <source>
        <dbReference type="EMBL" id="MDQ0336737.1"/>
    </source>
</evidence>
<evidence type="ECO:0000313" key="3">
    <source>
        <dbReference type="Proteomes" id="UP001138672"/>
    </source>
</evidence>
<dbReference type="InterPro" id="IPR027417">
    <property type="entry name" value="P-loop_NTPase"/>
</dbReference>
<dbReference type="SUPFAM" id="SSF52540">
    <property type="entry name" value="P-loop containing nucleoside triphosphate hydrolases"/>
    <property type="match status" value="1"/>
</dbReference>
<evidence type="ECO:0000313" key="1">
    <source>
        <dbReference type="EMBL" id="MBP1841341.1"/>
    </source>
</evidence>
<dbReference type="AlphaFoldDB" id="A0A9X0YQG1"/>
<gene>
    <name evidence="1" type="ORF">J2Z56_003275</name>
    <name evidence="2" type="ORF">J2Z57_003191</name>
</gene>
<dbReference type="Proteomes" id="UP001231587">
    <property type="component" value="Unassembled WGS sequence"/>
</dbReference>
<proteinExistence type="predicted"/>